<dbReference type="GO" id="GO:0016020">
    <property type="term" value="C:membrane"/>
    <property type="evidence" value="ECO:0007669"/>
    <property type="project" value="UniProtKB-SubCell"/>
</dbReference>
<evidence type="ECO:0000256" key="7">
    <source>
        <dbReference type="SAM" id="Phobius"/>
    </source>
</evidence>
<dbReference type="OrthoDB" id="444631at2759"/>
<protein>
    <recommendedName>
        <fullName evidence="8">Rhodopsin domain-containing protein</fullName>
    </recommendedName>
</protein>
<dbReference type="Pfam" id="PF20684">
    <property type="entry name" value="Fung_rhodopsin"/>
    <property type="match status" value="1"/>
</dbReference>
<dbReference type="PANTHER" id="PTHR33048:SF132">
    <property type="entry name" value="MEMBRANE PROTEIN, PUTATIVE (AFU_ORTHOLOGUE AFUA_6G07820)-RELATED"/>
    <property type="match status" value="1"/>
</dbReference>
<keyword evidence="4 7" id="KW-0472">Membrane</keyword>
<accession>A0A6A6X2R4</accession>
<evidence type="ECO:0000259" key="8">
    <source>
        <dbReference type="Pfam" id="PF20684"/>
    </source>
</evidence>
<evidence type="ECO:0000256" key="2">
    <source>
        <dbReference type="ARBA" id="ARBA00022692"/>
    </source>
</evidence>
<keyword evidence="3 7" id="KW-1133">Transmembrane helix</keyword>
<evidence type="ECO:0000256" key="3">
    <source>
        <dbReference type="ARBA" id="ARBA00022989"/>
    </source>
</evidence>
<feature type="transmembrane region" description="Helical" evidence="7">
    <location>
        <begin position="212"/>
        <end position="238"/>
    </location>
</feature>
<evidence type="ECO:0000256" key="1">
    <source>
        <dbReference type="ARBA" id="ARBA00004141"/>
    </source>
</evidence>
<feature type="transmembrane region" description="Helical" evidence="7">
    <location>
        <begin position="177"/>
        <end position="200"/>
    </location>
</feature>
<sequence length="354" mass="39076">MSTTTPPTFPEDYLRADKGPKVLAIIIIFPCLALLTVSLRLYTRFRIVHNPSWEDFAIFVALVFSIATSICQGTQVQNGMGRHIQALTMEQGVGSLKALFASIMMYNFGLTLTKVSILLQYLRITIDPPVRKACRAFIIFAFLNCIQTFFTGIFSCYPVAKFWDDRIPGRCVNKPALWYSNAAINIFQDVSLIVLPIFILRKLVLPRREKISLVLILGLGGFASLASVFRLHALYIVAISQDITWDNPGTATWSAMELNIGIICASLPTLRAFLAEFFPNAFASSLPGANQDYSDQSGQRQLMDQNSSESAGVVVIKNEASEVDVEKARGTFLASDSEAETPGLAPPEMSQRLA</sequence>
<comment type="subcellular location">
    <subcellularLocation>
        <location evidence="1">Membrane</location>
        <topology evidence="1">Multi-pass membrane protein</topology>
    </subcellularLocation>
</comment>
<dbReference type="Proteomes" id="UP000799757">
    <property type="component" value="Unassembled WGS sequence"/>
</dbReference>
<reference evidence="9" key="1">
    <citation type="journal article" date="2020" name="Stud. Mycol.">
        <title>101 Dothideomycetes genomes: a test case for predicting lifestyles and emergence of pathogens.</title>
        <authorList>
            <person name="Haridas S."/>
            <person name="Albert R."/>
            <person name="Binder M."/>
            <person name="Bloem J."/>
            <person name="Labutti K."/>
            <person name="Salamov A."/>
            <person name="Andreopoulos B."/>
            <person name="Baker S."/>
            <person name="Barry K."/>
            <person name="Bills G."/>
            <person name="Bluhm B."/>
            <person name="Cannon C."/>
            <person name="Castanera R."/>
            <person name="Culley D."/>
            <person name="Daum C."/>
            <person name="Ezra D."/>
            <person name="Gonzalez J."/>
            <person name="Henrissat B."/>
            <person name="Kuo A."/>
            <person name="Liang C."/>
            <person name="Lipzen A."/>
            <person name="Lutzoni F."/>
            <person name="Magnuson J."/>
            <person name="Mondo S."/>
            <person name="Nolan M."/>
            <person name="Ohm R."/>
            <person name="Pangilinan J."/>
            <person name="Park H.-J."/>
            <person name="Ramirez L."/>
            <person name="Alfaro M."/>
            <person name="Sun H."/>
            <person name="Tritt A."/>
            <person name="Yoshinaga Y."/>
            <person name="Zwiers L.-H."/>
            <person name="Turgeon B."/>
            <person name="Goodwin S."/>
            <person name="Spatafora J."/>
            <person name="Crous P."/>
            <person name="Grigoriev I."/>
        </authorList>
    </citation>
    <scope>NUCLEOTIDE SEQUENCE</scope>
    <source>
        <strain evidence="9">CBS 109.77</strain>
    </source>
</reference>
<evidence type="ECO:0000256" key="4">
    <source>
        <dbReference type="ARBA" id="ARBA00023136"/>
    </source>
</evidence>
<dbReference type="EMBL" id="MU002074">
    <property type="protein sequence ID" value="KAF2790423.1"/>
    <property type="molecule type" value="Genomic_DNA"/>
</dbReference>
<organism evidence="9 10">
    <name type="scientific">Melanomma pulvis-pyrius CBS 109.77</name>
    <dbReference type="NCBI Taxonomy" id="1314802"/>
    <lineage>
        <taxon>Eukaryota</taxon>
        <taxon>Fungi</taxon>
        <taxon>Dikarya</taxon>
        <taxon>Ascomycota</taxon>
        <taxon>Pezizomycotina</taxon>
        <taxon>Dothideomycetes</taxon>
        <taxon>Pleosporomycetidae</taxon>
        <taxon>Pleosporales</taxon>
        <taxon>Melanommataceae</taxon>
        <taxon>Melanomma</taxon>
    </lineage>
</organism>
<feature type="domain" description="Rhodopsin" evidence="8">
    <location>
        <begin position="39"/>
        <end position="274"/>
    </location>
</feature>
<evidence type="ECO:0000313" key="9">
    <source>
        <dbReference type="EMBL" id="KAF2790423.1"/>
    </source>
</evidence>
<comment type="similarity">
    <text evidence="5">Belongs to the SAT4 family.</text>
</comment>
<feature type="transmembrane region" description="Helical" evidence="7">
    <location>
        <begin position="22"/>
        <end position="43"/>
    </location>
</feature>
<feature type="transmembrane region" description="Helical" evidence="7">
    <location>
        <begin position="258"/>
        <end position="278"/>
    </location>
</feature>
<feature type="transmembrane region" description="Helical" evidence="7">
    <location>
        <begin position="96"/>
        <end position="122"/>
    </location>
</feature>
<evidence type="ECO:0000256" key="5">
    <source>
        <dbReference type="ARBA" id="ARBA00038359"/>
    </source>
</evidence>
<dbReference type="InterPro" id="IPR052337">
    <property type="entry name" value="SAT4-like"/>
</dbReference>
<gene>
    <name evidence="9" type="ORF">K505DRAFT_311407</name>
</gene>
<dbReference type="AlphaFoldDB" id="A0A6A6X2R4"/>
<keyword evidence="10" id="KW-1185">Reference proteome</keyword>
<evidence type="ECO:0000313" key="10">
    <source>
        <dbReference type="Proteomes" id="UP000799757"/>
    </source>
</evidence>
<dbReference type="PANTHER" id="PTHR33048">
    <property type="entry name" value="PTH11-LIKE INTEGRAL MEMBRANE PROTEIN (AFU_ORTHOLOGUE AFUA_5G11245)"/>
    <property type="match status" value="1"/>
</dbReference>
<name>A0A6A6X2R4_9PLEO</name>
<evidence type="ECO:0000256" key="6">
    <source>
        <dbReference type="SAM" id="MobiDB-lite"/>
    </source>
</evidence>
<feature type="transmembrane region" description="Helical" evidence="7">
    <location>
        <begin position="134"/>
        <end position="157"/>
    </location>
</feature>
<feature type="transmembrane region" description="Helical" evidence="7">
    <location>
        <begin position="55"/>
        <end position="76"/>
    </location>
</feature>
<keyword evidence="2 7" id="KW-0812">Transmembrane</keyword>
<dbReference type="InterPro" id="IPR049326">
    <property type="entry name" value="Rhodopsin_dom_fungi"/>
</dbReference>
<feature type="region of interest" description="Disordered" evidence="6">
    <location>
        <begin position="331"/>
        <end position="354"/>
    </location>
</feature>
<proteinExistence type="inferred from homology"/>